<organism evidence="11">
    <name type="scientific">Ostrinia furnacalis</name>
    <name type="common">Asian corn borer</name>
    <dbReference type="NCBI Taxonomy" id="93504"/>
    <lineage>
        <taxon>Eukaryota</taxon>
        <taxon>Metazoa</taxon>
        <taxon>Ecdysozoa</taxon>
        <taxon>Arthropoda</taxon>
        <taxon>Hexapoda</taxon>
        <taxon>Insecta</taxon>
        <taxon>Pterygota</taxon>
        <taxon>Neoptera</taxon>
        <taxon>Endopterygota</taxon>
        <taxon>Lepidoptera</taxon>
        <taxon>Glossata</taxon>
        <taxon>Ditrysia</taxon>
        <taxon>Pyraloidea</taxon>
        <taxon>Crambidae</taxon>
        <taxon>Pyraustinae</taxon>
        <taxon>Ostrinia</taxon>
    </lineage>
</organism>
<reference evidence="11" key="1">
    <citation type="submission" date="2014-09" db="EMBL/GenBank/DDBJ databases">
        <title>Identification of candidate odorant receptors in Asian corn borer Ostrinia furnacalis.</title>
        <authorList>
            <person name="Yang B."/>
            <person name="Ozaki K."/>
            <person name="Ishikawa Y."/>
            <person name="Matsuo T."/>
        </authorList>
    </citation>
    <scope>NUCLEOTIDE SEQUENCE</scope>
    <source>
        <tissue evidence="11">Antennae</tissue>
    </source>
</reference>
<feature type="transmembrane region" description="Helical" evidence="10">
    <location>
        <begin position="36"/>
        <end position="54"/>
    </location>
</feature>
<dbReference type="Pfam" id="PF02949">
    <property type="entry name" value="7tm_6"/>
    <property type="match status" value="1"/>
</dbReference>
<gene>
    <name evidence="11" type="primary">OR37</name>
</gene>
<comment type="caution">
    <text evidence="10">Lacks conserved residue(s) required for the propagation of feature annotation.</text>
</comment>
<evidence type="ECO:0000256" key="1">
    <source>
        <dbReference type="ARBA" id="ARBA00004651"/>
    </source>
</evidence>
<keyword evidence="8 10" id="KW-0675">Receptor</keyword>
<evidence type="ECO:0000313" key="11">
    <source>
        <dbReference type="EMBL" id="BAR43479.1"/>
    </source>
</evidence>
<protein>
    <recommendedName>
        <fullName evidence="10">Odorant receptor</fullName>
    </recommendedName>
</protein>
<evidence type="ECO:0000256" key="5">
    <source>
        <dbReference type="ARBA" id="ARBA00022725"/>
    </source>
</evidence>
<keyword evidence="3 10" id="KW-0716">Sensory transduction</keyword>
<evidence type="ECO:0000256" key="9">
    <source>
        <dbReference type="ARBA" id="ARBA00023224"/>
    </source>
</evidence>
<keyword evidence="2" id="KW-1003">Cell membrane</keyword>
<evidence type="ECO:0000256" key="6">
    <source>
        <dbReference type="ARBA" id="ARBA00022989"/>
    </source>
</evidence>
<name>A0A0E4FLW9_OSTFU</name>
<feature type="transmembrane region" description="Helical" evidence="10">
    <location>
        <begin position="66"/>
        <end position="91"/>
    </location>
</feature>
<evidence type="ECO:0000256" key="3">
    <source>
        <dbReference type="ARBA" id="ARBA00022606"/>
    </source>
</evidence>
<comment type="similarity">
    <text evidence="10">Belongs to the insect chemoreceptor superfamily. Heteromeric odorant receptor channel (TC 1.A.69) family.</text>
</comment>
<keyword evidence="9 10" id="KW-0807">Transducer</keyword>
<dbReference type="PANTHER" id="PTHR21137:SF35">
    <property type="entry name" value="ODORANT RECEPTOR 19A-RELATED"/>
    <property type="match status" value="1"/>
</dbReference>
<dbReference type="GO" id="GO:0007165">
    <property type="term" value="P:signal transduction"/>
    <property type="evidence" value="ECO:0007669"/>
    <property type="project" value="UniProtKB-KW"/>
</dbReference>
<comment type="subcellular location">
    <subcellularLocation>
        <location evidence="1 10">Cell membrane</location>
        <topology evidence="1 10">Multi-pass membrane protein</topology>
    </subcellularLocation>
</comment>
<keyword evidence="4 10" id="KW-0812">Transmembrane</keyword>
<evidence type="ECO:0000256" key="7">
    <source>
        <dbReference type="ARBA" id="ARBA00023136"/>
    </source>
</evidence>
<evidence type="ECO:0000256" key="4">
    <source>
        <dbReference type="ARBA" id="ARBA00022692"/>
    </source>
</evidence>
<dbReference type="EMBL" id="LC002731">
    <property type="protein sequence ID" value="BAR43479.1"/>
    <property type="molecule type" value="mRNA"/>
</dbReference>
<dbReference type="GO" id="GO:0005886">
    <property type="term" value="C:plasma membrane"/>
    <property type="evidence" value="ECO:0007669"/>
    <property type="project" value="UniProtKB-SubCell"/>
</dbReference>
<proteinExistence type="evidence at transcript level"/>
<accession>A0A0E4FLW9</accession>
<evidence type="ECO:0000256" key="10">
    <source>
        <dbReference type="RuleBase" id="RU351113"/>
    </source>
</evidence>
<keyword evidence="6 10" id="KW-1133">Transmembrane helix</keyword>
<dbReference type="PANTHER" id="PTHR21137">
    <property type="entry name" value="ODORANT RECEPTOR"/>
    <property type="match status" value="1"/>
</dbReference>
<evidence type="ECO:0000256" key="2">
    <source>
        <dbReference type="ARBA" id="ARBA00022475"/>
    </source>
</evidence>
<keyword evidence="7 10" id="KW-0472">Membrane</keyword>
<dbReference type="InterPro" id="IPR004117">
    <property type="entry name" value="7tm6_olfct_rcpt"/>
</dbReference>
<keyword evidence="5 10" id="KW-0552">Olfaction</keyword>
<sequence>MIVKNVTTSVSMSLTALRLVGFWMPEHFGGNKRILYDCYGFFSFMFLLGTYLIIQAVDMCMIWGDLPLMTGVAFILFTNLAQATKIFFMVWRRKQVLTIIRGADEVLRAVESDEAKAIVKSCSRETTFLHIVYNCLTLVTMVGWGTSAEKNQLPLRAWYPYNTSKSPAYELTYMHQIGALCVAAFLNVCKDSLVTSLIAQCRCRLRLLGLSLRSLCKDLHATGKQYTAEQEAIVRARLCACVREHQAALVAAQQIQDVFSEQTFAQFNVSLVIICVTAFQLVSQTGNLVRLMSMGTYLVNMMYQVFLYCYQGNQLSEESAMIAGSAYECPWYLMSISLRRSLLIVMIRTRRVSKITAGGFTTLSLASFMAIIKASYSLFTLLQQVEGKK</sequence>
<dbReference type="AlphaFoldDB" id="A0A0E4FLW9"/>
<dbReference type="GO" id="GO:0004984">
    <property type="term" value="F:olfactory receptor activity"/>
    <property type="evidence" value="ECO:0007669"/>
    <property type="project" value="InterPro"/>
</dbReference>
<dbReference type="GO" id="GO:0005549">
    <property type="term" value="F:odorant binding"/>
    <property type="evidence" value="ECO:0007669"/>
    <property type="project" value="InterPro"/>
</dbReference>
<feature type="transmembrane region" description="Helical" evidence="10">
    <location>
        <begin position="355"/>
        <end position="379"/>
    </location>
</feature>
<evidence type="ECO:0000256" key="8">
    <source>
        <dbReference type="ARBA" id="ARBA00023170"/>
    </source>
</evidence>